<proteinExistence type="predicted"/>
<name>A0A423Q2M4_9GAMM</name>
<gene>
    <name evidence="1" type="ORF">SAJA_00905</name>
</gene>
<dbReference type="EMBL" id="AYKG01000001">
    <property type="protein sequence ID" value="ROO32921.1"/>
    <property type="molecule type" value="Genomic_DNA"/>
</dbReference>
<sequence>MKKMIAALKSGWVIVISVLDNSAAPFVFNLR</sequence>
<evidence type="ECO:0000313" key="2">
    <source>
        <dbReference type="Proteomes" id="UP000285310"/>
    </source>
</evidence>
<dbReference type="AlphaFoldDB" id="A0A423Q2M4"/>
<keyword evidence="2" id="KW-1185">Reference proteome</keyword>
<evidence type="ECO:0000313" key="1">
    <source>
        <dbReference type="EMBL" id="ROO32921.1"/>
    </source>
</evidence>
<reference evidence="1 2" key="1">
    <citation type="submission" date="2013-10" db="EMBL/GenBank/DDBJ databases">
        <title>Salinisphaera japonica YTM-1 Genome Sequencing.</title>
        <authorList>
            <person name="Lai Q."/>
            <person name="Li C."/>
            <person name="Shao Z."/>
        </authorList>
    </citation>
    <scope>NUCLEOTIDE SEQUENCE [LARGE SCALE GENOMIC DNA]</scope>
    <source>
        <strain evidence="1 2">YTM-1</strain>
    </source>
</reference>
<dbReference type="InParanoid" id="A0A423Q2M4"/>
<dbReference type="Proteomes" id="UP000285310">
    <property type="component" value="Unassembled WGS sequence"/>
</dbReference>
<accession>A0A423Q2M4</accession>
<comment type="caution">
    <text evidence="1">The sequence shown here is derived from an EMBL/GenBank/DDBJ whole genome shotgun (WGS) entry which is preliminary data.</text>
</comment>
<protein>
    <submittedName>
        <fullName evidence="1">Uncharacterized protein</fullName>
    </submittedName>
</protein>
<organism evidence="1 2">
    <name type="scientific">Salinisphaera japonica YTM-1</name>
    <dbReference type="NCBI Taxonomy" id="1209778"/>
    <lineage>
        <taxon>Bacteria</taxon>
        <taxon>Pseudomonadati</taxon>
        <taxon>Pseudomonadota</taxon>
        <taxon>Gammaproteobacteria</taxon>
        <taxon>Salinisphaerales</taxon>
        <taxon>Salinisphaeraceae</taxon>
        <taxon>Salinisphaera</taxon>
    </lineage>
</organism>